<dbReference type="AlphaFoldDB" id="A0A1A8XMJ3"/>
<protein>
    <submittedName>
        <fullName evidence="2">Pyridoxamine 5'-phosphate oxidase-related FMN-binding</fullName>
    </submittedName>
</protein>
<accession>A0A1A8XMJ3</accession>
<gene>
    <name evidence="2" type="ORF">PROAA_1860019</name>
</gene>
<proteinExistence type="predicted"/>
<evidence type="ECO:0000313" key="2">
    <source>
        <dbReference type="EMBL" id="SBT06394.1"/>
    </source>
</evidence>
<dbReference type="InterPro" id="IPR012349">
    <property type="entry name" value="Split_barrel_FMN-bd"/>
</dbReference>
<dbReference type="Proteomes" id="UP000199600">
    <property type="component" value="Unassembled WGS sequence"/>
</dbReference>
<dbReference type="RefSeq" id="WP_186410489.1">
    <property type="nucleotide sequence ID" value="NZ_FLQY01000097.1"/>
</dbReference>
<dbReference type="SUPFAM" id="SSF50475">
    <property type="entry name" value="FMN-binding split barrel"/>
    <property type="match status" value="1"/>
</dbReference>
<dbReference type="InterPro" id="IPR011576">
    <property type="entry name" value="Pyridox_Oxase_N"/>
</dbReference>
<evidence type="ECO:0000313" key="3">
    <source>
        <dbReference type="Proteomes" id="UP000199600"/>
    </source>
</evidence>
<reference evidence="2 3" key="1">
    <citation type="submission" date="2016-06" db="EMBL/GenBank/DDBJ databases">
        <authorList>
            <person name="Kjaerup R.B."/>
            <person name="Dalgaard T.S."/>
            <person name="Juul-Madsen H.R."/>
        </authorList>
    </citation>
    <scope>NUCLEOTIDE SEQUENCE [LARGE SCALE GENOMIC DNA]</scope>
    <source>
        <strain evidence="2">2</strain>
    </source>
</reference>
<feature type="domain" description="Pyridoxamine 5'-phosphate oxidase N-terminal" evidence="1">
    <location>
        <begin position="12"/>
        <end position="131"/>
    </location>
</feature>
<sequence>MSTDVEIQRILSELFHSQRFAVLATDDHGQPFTSLMAFVASADLQQLVVLTDRTTCKFANLVANRRVALLIDNRENKGSDTRDSVAVTAIGKAQEVGSGERATLLELFLTCHPYLAEFAVSPTCAVVKVKIDSYLLVSSFQKVLEWRTGD</sequence>
<organism evidence="2 3">
    <name type="scientific">Candidatus Propionivibrio aalborgensis</name>
    <dbReference type="NCBI Taxonomy" id="1860101"/>
    <lineage>
        <taxon>Bacteria</taxon>
        <taxon>Pseudomonadati</taxon>
        <taxon>Pseudomonadota</taxon>
        <taxon>Betaproteobacteria</taxon>
        <taxon>Rhodocyclales</taxon>
        <taxon>Rhodocyclaceae</taxon>
        <taxon>Propionivibrio</taxon>
    </lineage>
</organism>
<name>A0A1A8XMJ3_9RHOO</name>
<evidence type="ECO:0000259" key="1">
    <source>
        <dbReference type="Pfam" id="PF01243"/>
    </source>
</evidence>
<dbReference type="Gene3D" id="2.30.110.10">
    <property type="entry name" value="Electron Transport, Fmn-binding Protein, Chain A"/>
    <property type="match status" value="1"/>
</dbReference>
<dbReference type="EMBL" id="FLQY01000097">
    <property type="protein sequence ID" value="SBT06394.1"/>
    <property type="molecule type" value="Genomic_DNA"/>
</dbReference>
<keyword evidence="3" id="KW-1185">Reference proteome</keyword>
<dbReference type="Pfam" id="PF01243">
    <property type="entry name" value="PNPOx_N"/>
    <property type="match status" value="1"/>
</dbReference>